<dbReference type="EMBL" id="RWIC01000755">
    <property type="protein sequence ID" value="TKC40409.1"/>
    <property type="molecule type" value="Genomic_DNA"/>
</dbReference>
<dbReference type="InterPro" id="IPR004000">
    <property type="entry name" value="Actin"/>
</dbReference>
<protein>
    <submittedName>
        <fullName evidence="1">Uncharacterized protein</fullName>
    </submittedName>
</protein>
<dbReference type="PANTHER" id="PTHR11937">
    <property type="entry name" value="ACTIN"/>
    <property type="match status" value="1"/>
</dbReference>
<evidence type="ECO:0000313" key="2">
    <source>
        <dbReference type="Proteomes" id="UP000308365"/>
    </source>
</evidence>
<dbReference type="Proteomes" id="UP000308365">
    <property type="component" value="Unassembled WGS sequence"/>
</dbReference>
<proteinExistence type="predicted"/>
<sequence>MEKIGTNHSFYNELRVVPKEHLLLLTEAALNPEAHPEKMTQISFETFNTPAVCMTEYVPPPPPHAILRLDYGGRDLTDYLVKMLPKRDRSFTITAQWEIMRDIKGQLCHVALELEQEMATAVSSSSLVNSCELPDRQVISIHSKQFWGPEVLFQPSS</sequence>
<organism evidence="1 2">
    <name type="scientific">Monodon monoceros</name>
    <name type="common">Narwhal</name>
    <name type="synonym">Ceratodon monodon</name>
    <dbReference type="NCBI Taxonomy" id="40151"/>
    <lineage>
        <taxon>Eukaryota</taxon>
        <taxon>Metazoa</taxon>
        <taxon>Chordata</taxon>
        <taxon>Craniata</taxon>
        <taxon>Vertebrata</taxon>
        <taxon>Euteleostomi</taxon>
        <taxon>Mammalia</taxon>
        <taxon>Eutheria</taxon>
        <taxon>Laurasiatheria</taxon>
        <taxon>Artiodactyla</taxon>
        <taxon>Whippomorpha</taxon>
        <taxon>Cetacea</taxon>
        <taxon>Odontoceti</taxon>
        <taxon>Monodontidae</taxon>
        <taxon>Monodon</taxon>
    </lineage>
</organism>
<name>A0A4U1EUM7_MONMO</name>
<dbReference type="InterPro" id="IPR043129">
    <property type="entry name" value="ATPase_NBD"/>
</dbReference>
<dbReference type="PRINTS" id="PR00190">
    <property type="entry name" value="ACTIN"/>
</dbReference>
<dbReference type="AlphaFoldDB" id="A0A4U1EUM7"/>
<comment type="caution">
    <text evidence="1">The sequence shown here is derived from an EMBL/GenBank/DDBJ whole genome shotgun (WGS) entry which is preliminary data.</text>
</comment>
<dbReference type="Gene3D" id="3.90.640.10">
    <property type="entry name" value="Actin, Chain A, domain 4"/>
    <property type="match status" value="1"/>
</dbReference>
<gene>
    <name evidence="1" type="ORF">EI555_015696</name>
</gene>
<dbReference type="SUPFAM" id="SSF53067">
    <property type="entry name" value="Actin-like ATPase domain"/>
    <property type="match status" value="2"/>
</dbReference>
<evidence type="ECO:0000313" key="1">
    <source>
        <dbReference type="EMBL" id="TKC40409.1"/>
    </source>
</evidence>
<reference evidence="2" key="1">
    <citation type="journal article" date="2019" name="IScience">
        <title>Narwhal Genome Reveals Long-Term Low Genetic Diversity despite Current Large Abundance Size.</title>
        <authorList>
            <person name="Westbury M.V."/>
            <person name="Petersen B."/>
            <person name="Garde E."/>
            <person name="Heide-Jorgensen M.P."/>
            <person name="Lorenzen E.D."/>
        </authorList>
    </citation>
    <scope>NUCLEOTIDE SEQUENCE [LARGE SCALE GENOMIC DNA]</scope>
</reference>
<dbReference type="Gene3D" id="3.30.420.40">
    <property type="match status" value="1"/>
</dbReference>
<accession>A0A4U1EUM7</accession>
<dbReference type="Pfam" id="PF00022">
    <property type="entry name" value="Actin"/>
    <property type="match status" value="2"/>
</dbReference>